<reference evidence="8" key="1">
    <citation type="journal article" date="2019" name="BMC Genomics">
        <title>A new reference genome for Sorghum bicolor reveals high levels of sequence similarity between sweet and grain genotypes: implications for the genetics of sugar metabolism.</title>
        <authorList>
            <person name="Cooper E.A."/>
            <person name="Brenton Z.W."/>
            <person name="Flinn B.S."/>
            <person name="Jenkins J."/>
            <person name="Shu S."/>
            <person name="Flowers D."/>
            <person name="Luo F."/>
            <person name="Wang Y."/>
            <person name="Xia P."/>
            <person name="Barry K."/>
            <person name="Daum C."/>
            <person name="Lipzen A."/>
            <person name="Yoshinaga Y."/>
            <person name="Schmutz J."/>
            <person name="Saski C."/>
            <person name="Vermerris W."/>
            <person name="Kresovich S."/>
        </authorList>
    </citation>
    <scope>NUCLEOTIDE SEQUENCE</scope>
</reference>
<dbReference type="Pfam" id="PF00892">
    <property type="entry name" value="EamA"/>
    <property type="match status" value="2"/>
</dbReference>
<feature type="transmembrane region" description="Helical" evidence="6">
    <location>
        <begin position="311"/>
        <end position="329"/>
    </location>
</feature>
<comment type="similarity">
    <text evidence="2 6">Belongs to the drug/metabolite transporter (DMT) superfamily. Plant drug/metabolite exporter (P-DME) (TC 2.A.7.4) family.</text>
</comment>
<sequence length="390" mass="41900">MGDESNEREGTLLQRCSPHLCSVTAWRAHAGMVLVQLAFSGYHVLTKAVLNAGMNQVVFCVYRDLAALAILAPVAFLRERRLRPPVTPQLVACFALLGFTGLFVNPLLFLVGLRYTNASYAAAFEPSVPVFAFLLAVIAGVEAINIFSKDGILKVIGTVVCVSGALLMALYRGPSLIGLLGGATASPASENVTTIIPAAKWLTSTELEGGVETWFLGALCLIGHCFLVGAYLVMQVSVIKRYPASLSLTAYSYFFATVFMVFTGVVATNGLHEWALTNTEIIAVLYAGIVASCMSYALMTWANKILGPSLVALYNPLQPAFSTVLSTIFLGAPVYAGSIIGGVFIIAGLYLVTWARYNEVQRTTTDDYLDPLLVGHPRITKTQESSFMDP</sequence>
<feature type="domain" description="EamA" evidence="7">
    <location>
        <begin position="216"/>
        <end position="353"/>
    </location>
</feature>
<dbReference type="SUPFAM" id="SSF103481">
    <property type="entry name" value="Multidrug resistance efflux transporter EmrE"/>
    <property type="match status" value="2"/>
</dbReference>
<dbReference type="KEGG" id="sbi:8077119"/>
<dbReference type="GO" id="GO:0022857">
    <property type="term" value="F:transmembrane transporter activity"/>
    <property type="evidence" value="ECO:0007669"/>
    <property type="project" value="InterPro"/>
</dbReference>
<dbReference type="InterPro" id="IPR000620">
    <property type="entry name" value="EamA_dom"/>
</dbReference>
<dbReference type="Gramene" id="EER92186">
    <property type="protein sequence ID" value="EER92186"/>
    <property type="gene ID" value="SORBI_3001G351800"/>
</dbReference>
<feature type="transmembrane region" description="Helical" evidence="6">
    <location>
        <begin position="151"/>
        <end position="171"/>
    </location>
</feature>
<evidence type="ECO:0000256" key="5">
    <source>
        <dbReference type="ARBA" id="ARBA00023136"/>
    </source>
</evidence>
<comment type="subcellular location">
    <subcellularLocation>
        <location evidence="1 6">Membrane</location>
        <topology evidence="1 6">Multi-pass membrane protein</topology>
    </subcellularLocation>
</comment>
<protein>
    <recommendedName>
        <fullName evidence="6">WAT1-related protein</fullName>
    </recommendedName>
</protein>
<comment type="caution">
    <text evidence="8">The sequence shown here is derived from an EMBL/GenBank/DDBJ whole genome shotgun (WGS) entry which is preliminary data.</text>
</comment>
<dbReference type="OrthoDB" id="1728340at2759"/>
<name>A0A921S3A6_SORBI</name>
<evidence type="ECO:0000313" key="8">
    <source>
        <dbReference type="EMBL" id="KAG0550876.1"/>
    </source>
</evidence>
<feature type="domain" description="EamA" evidence="7">
    <location>
        <begin position="31"/>
        <end position="168"/>
    </location>
</feature>
<feature type="transmembrane region" description="Helical" evidence="6">
    <location>
        <begin position="89"/>
        <end position="112"/>
    </location>
</feature>
<evidence type="ECO:0000256" key="6">
    <source>
        <dbReference type="RuleBase" id="RU363077"/>
    </source>
</evidence>
<dbReference type="InterPro" id="IPR037185">
    <property type="entry name" value="EmrE-like"/>
</dbReference>
<evidence type="ECO:0000313" key="9">
    <source>
        <dbReference type="Proteomes" id="UP000807115"/>
    </source>
</evidence>
<proteinExistence type="inferred from homology"/>
<feature type="transmembrane region" description="Helical" evidence="6">
    <location>
        <begin position="118"/>
        <end position="139"/>
    </location>
</feature>
<dbReference type="Proteomes" id="UP000807115">
    <property type="component" value="Chromosome 1"/>
</dbReference>
<keyword evidence="5 6" id="KW-0472">Membrane</keyword>
<evidence type="ECO:0000256" key="1">
    <source>
        <dbReference type="ARBA" id="ARBA00004141"/>
    </source>
</evidence>
<feature type="transmembrane region" description="Helical" evidence="6">
    <location>
        <begin position="335"/>
        <end position="352"/>
    </location>
</feature>
<evidence type="ECO:0000256" key="3">
    <source>
        <dbReference type="ARBA" id="ARBA00022692"/>
    </source>
</evidence>
<gene>
    <name evidence="8" type="ORF">BDA96_01G375200</name>
</gene>
<feature type="transmembrane region" description="Helical" evidence="6">
    <location>
        <begin position="214"/>
        <end position="234"/>
    </location>
</feature>
<dbReference type="OMA" id="WARYNEV"/>
<reference evidence="8" key="2">
    <citation type="submission" date="2020-10" db="EMBL/GenBank/DDBJ databases">
        <authorList>
            <person name="Cooper E.A."/>
            <person name="Brenton Z.W."/>
            <person name="Flinn B.S."/>
            <person name="Jenkins J."/>
            <person name="Shu S."/>
            <person name="Flowers D."/>
            <person name="Luo F."/>
            <person name="Wang Y."/>
            <person name="Xia P."/>
            <person name="Barry K."/>
            <person name="Daum C."/>
            <person name="Lipzen A."/>
            <person name="Yoshinaga Y."/>
            <person name="Schmutz J."/>
            <person name="Saski C."/>
            <person name="Vermerris W."/>
            <person name="Kresovich S."/>
        </authorList>
    </citation>
    <scope>NUCLEOTIDE SEQUENCE</scope>
</reference>
<dbReference type="GO" id="GO:0016020">
    <property type="term" value="C:membrane"/>
    <property type="evidence" value="ECO:0007669"/>
    <property type="project" value="UniProtKB-SubCell"/>
</dbReference>
<evidence type="ECO:0000256" key="2">
    <source>
        <dbReference type="ARBA" id="ARBA00007635"/>
    </source>
</evidence>
<keyword evidence="4 6" id="KW-1133">Transmembrane helix</keyword>
<feature type="transmembrane region" description="Helical" evidence="6">
    <location>
        <begin position="281"/>
        <end position="299"/>
    </location>
</feature>
<dbReference type="EMBL" id="CM027680">
    <property type="protein sequence ID" value="KAG0550876.1"/>
    <property type="molecule type" value="Genomic_DNA"/>
</dbReference>
<organism evidence="8 9">
    <name type="scientific">Sorghum bicolor</name>
    <name type="common">Sorghum</name>
    <name type="synonym">Sorghum vulgare</name>
    <dbReference type="NCBI Taxonomy" id="4558"/>
    <lineage>
        <taxon>Eukaryota</taxon>
        <taxon>Viridiplantae</taxon>
        <taxon>Streptophyta</taxon>
        <taxon>Embryophyta</taxon>
        <taxon>Tracheophyta</taxon>
        <taxon>Spermatophyta</taxon>
        <taxon>Magnoliopsida</taxon>
        <taxon>Liliopsida</taxon>
        <taxon>Poales</taxon>
        <taxon>Poaceae</taxon>
        <taxon>PACMAD clade</taxon>
        <taxon>Panicoideae</taxon>
        <taxon>Andropogonodae</taxon>
        <taxon>Andropogoneae</taxon>
        <taxon>Sorghinae</taxon>
        <taxon>Sorghum</taxon>
    </lineage>
</organism>
<feature type="transmembrane region" description="Helical" evidence="6">
    <location>
        <begin position="56"/>
        <end position="77"/>
    </location>
</feature>
<dbReference type="InterPro" id="IPR030184">
    <property type="entry name" value="WAT1-related"/>
</dbReference>
<accession>A0A921S3A6</accession>
<evidence type="ECO:0000259" key="7">
    <source>
        <dbReference type="Pfam" id="PF00892"/>
    </source>
</evidence>
<evidence type="ECO:0000256" key="4">
    <source>
        <dbReference type="ARBA" id="ARBA00022989"/>
    </source>
</evidence>
<dbReference type="AlphaFoldDB" id="A0A921S3A6"/>
<dbReference type="PANTHER" id="PTHR31218">
    <property type="entry name" value="WAT1-RELATED PROTEIN"/>
    <property type="match status" value="1"/>
</dbReference>
<feature type="transmembrane region" description="Helical" evidence="6">
    <location>
        <begin position="246"/>
        <end position="269"/>
    </location>
</feature>
<keyword evidence="3 6" id="KW-0812">Transmembrane</keyword>